<feature type="domain" description="Solute-binding protein family 5" evidence="2">
    <location>
        <begin position="92"/>
        <end position="451"/>
    </location>
</feature>
<feature type="signal peptide" evidence="1">
    <location>
        <begin position="1"/>
        <end position="22"/>
    </location>
</feature>
<dbReference type="GO" id="GO:1904680">
    <property type="term" value="F:peptide transmembrane transporter activity"/>
    <property type="evidence" value="ECO:0007669"/>
    <property type="project" value="TreeGrafter"/>
</dbReference>
<dbReference type="AlphaFoldDB" id="A0A1G6PRP1"/>
<dbReference type="GO" id="GO:0043190">
    <property type="term" value="C:ATP-binding cassette (ABC) transporter complex"/>
    <property type="evidence" value="ECO:0007669"/>
    <property type="project" value="InterPro"/>
</dbReference>
<dbReference type="Pfam" id="PF00496">
    <property type="entry name" value="SBP_bac_5"/>
    <property type="match status" value="1"/>
</dbReference>
<accession>A0A1G6PRP1</accession>
<dbReference type="EMBL" id="FMYH01000004">
    <property type="protein sequence ID" value="SDC82641.1"/>
    <property type="molecule type" value="Genomic_DNA"/>
</dbReference>
<reference evidence="3 4" key="1">
    <citation type="submission" date="2016-09" db="EMBL/GenBank/DDBJ databases">
        <authorList>
            <person name="Capua I."/>
            <person name="De Benedictis P."/>
            <person name="Joannis T."/>
            <person name="Lombin L.H."/>
            <person name="Cattoli G."/>
        </authorList>
    </citation>
    <scope>NUCLEOTIDE SEQUENCE [LARGE SCALE GENOMIC DNA]</scope>
    <source>
        <strain evidence="3 4">ISLP-3</strain>
    </source>
</reference>
<sequence>MRNHKKALSAVAGLAAAVMLMTGCGGGSSDGSSTTKGSGEKGAVLTIGMPNGTQTDNHNPFGATSSAKSLGYANVLYEPIAQVNDINPAEDPVPWLASEWTWNDDFTQITITPRDGVLWSDGQKLTADDIAYSYSMRRDNPAINADALPYGDISVEDGKVVVNFTNGQYTNQTKLLKLLIVPKHIWEKVTDPGEDVNKNPIGTGPYTLESWTPQAATLKARTDYWGGDLAVPELRYSSYTDNAALTNALISGEVQWGWTFIPDIENIFISADKEHNKFWAAAGLGADVLYLNTTVAPFNDVAVRKAVSMVIDRDQTSELATTGQVPAINSVVGLPEPAGTPFISADFTGKEFKVDVEGAKKVLTDAGYTYSGDTLLDPSGAPVFFTLSNPAGWSDYLTGLELISAAVKEIGIDTSVDAMNQDAWFTAIAEGDFQASMHWTDTGATPWDIYSNIMDGAQIKPVGESAAWNFGRFDNPTATEALATFAASPDKAVRDEALATIQQVFVDEVPAITVLTRPYSAQYTTKNYVGWPDATNPYAPPQPTLVQASLILTKLKPASD</sequence>
<evidence type="ECO:0000256" key="1">
    <source>
        <dbReference type="SAM" id="SignalP"/>
    </source>
</evidence>
<dbReference type="OrthoDB" id="9764591at2"/>
<dbReference type="PANTHER" id="PTHR30290:SF82">
    <property type="entry name" value="ABC-TYPE DIPEPTIDE_OLIGOPEPTIDE TRANSPORT SYSTEM, PERIPLASMIC COMPONENT"/>
    <property type="match status" value="1"/>
</dbReference>
<keyword evidence="1" id="KW-0732">Signal</keyword>
<evidence type="ECO:0000259" key="2">
    <source>
        <dbReference type="Pfam" id="PF00496"/>
    </source>
</evidence>
<evidence type="ECO:0000313" key="4">
    <source>
        <dbReference type="Proteomes" id="UP000199039"/>
    </source>
</evidence>
<dbReference type="PROSITE" id="PS51257">
    <property type="entry name" value="PROKAR_LIPOPROTEIN"/>
    <property type="match status" value="1"/>
</dbReference>
<dbReference type="GO" id="GO:0015833">
    <property type="term" value="P:peptide transport"/>
    <property type="evidence" value="ECO:0007669"/>
    <property type="project" value="TreeGrafter"/>
</dbReference>
<dbReference type="RefSeq" id="WP_093183396.1">
    <property type="nucleotide sequence ID" value="NZ_FMYH01000004.1"/>
</dbReference>
<feature type="chain" id="PRO_5039692881" evidence="1">
    <location>
        <begin position="23"/>
        <end position="560"/>
    </location>
</feature>
<name>A0A1G6PRP1_9MICO</name>
<dbReference type="Proteomes" id="UP000199039">
    <property type="component" value="Unassembled WGS sequence"/>
</dbReference>
<evidence type="ECO:0000313" key="3">
    <source>
        <dbReference type="EMBL" id="SDC82641.1"/>
    </source>
</evidence>
<gene>
    <name evidence="3" type="ORF">SAMN05216410_2334</name>
</gene>
<dbReference type="InterPro" id="IPR039424">
    <property type="entry name" value="SBP_5"/>
</dbReference>
<protein>
    <submittedName>
        <fullName evidence="3">Peptide/nickel transport system substrate-binding protein</fullName>
    </submittedName>
</protein>
<dbReference type="SUPFAM" id="SSF53850">
    <property type="entry name" value="Periplasmic binding protein-like II"/>
    <property type="match status" value="1"/>
</dbReference>
<proteinExistence type="predicted"/>
<dbReference type="PIRSF" id="PIRSF002741">
    <property type="entry name" value="MppA"/>
    <property type="match status" value="1"/>
</dbReference>
<dbReference type="GO" id="GO:0042597">
    <property type="term" value="C:periplasmic space"/>
    <property type="evidence" value="ECO:0007669"/>
    <property type="project" value="UniProtKB-ARBA"/>
</dbReference>
<dbReference type="Gene3D" id="3.10.105.10">
    <property type="entry name" value="Dipeptide-binding Protein, Domain 3"/>
    <property type="match status" value="1"/>
</dbReference>
<dbReference type="PANTHER" id="PTHR30290">
    <property type="entry name" value="PERIPLASMIC BINDING COMPONENT OF ABC TRANSPORTER"/>
    <property type="match status" value="1"/>
</dbReference>
<dbReference type="Gene3D" id="3.40.190.10">
    <property type="entry name" value="Periplasmic binding protein-like II"/>
    <property type="match status" value="1"/>
</dbReference>
<organism evidence="3 4">
    <name type="scientific">Sanguibacter gelidistatuariae</name>
    <dbReference type="NCBI Taxonomy" id="1814289"/>
    <lineage>
        <taxon>Bacteria</taxon>
        <taxon>Bacillati</taxon>
        <taxon>Actinomycetota</taxon>
        <taxon>Actinomycetes</taxon>
        <taxon>Micrococcales</taxon>
        <taxon>Sanguibacteraceae</taxon>
        <taxon>Sanguibacter</taxon>
    </lineage>
</organism>
<dbReference type="InterPro" id="IPR000914">
    <property type="entry name" value="SBP_5_dom"/>
</dbReference>
<dbReference type="Gene3D" id="3.90.76.10">
    <property type="entry name" value="Dipeptide-binding Protein, Domain 1"/>
    <property type="match status" value="1"/>
</dbReference>
<dbReference type="InterPro" id="IPR030678">
    <property type="entry name" value="Peptide/Ni-bd"/>
</dbReference>
<dbReference type="CDD" id="cd08509">
    <property type="entry name" value="PBP2_TmCBP_oligosaccharides_like"/>
    <property type="match status" value="1"/>
</dbReference>
<keyword evidence="4" id="KW-1185">Reference proteome</keyword>
<dbReference type="STRING" id="1814289.SAMN05216410_2334"/>